<dbReference type="AlphaFoldDB" id="A0A7W9NLS3"/>
<evidence type="ECO:0000313" key="6">
    <source>
        <dbReference type="Proteomes" id="UP000585638"/>
    </source>
</evidence>
<dbReference type="PROSITE" id="PS51084">
    <property type="entry name" value="HIT_2"/>
    <property type="match status" value="1"/>
</dbReference>
<dbReference type="Pfam" id="PF01230">
    <property type="entry name" value="HIT"/>
    <property type="match status" value="1"/>
</dbReference>
<gene>
    <name evidence="5" type="ORF">BJ998_008328</name>
</gene>
<dbReference type="GO" id="GO:0016787">
    <property type="term" value="F:hydrolase activity"/>
    <property type="evidence" value="ECO:0007669"/>
    <property type="project" value="UniProtKB-KW"/>
</dbReference>
<protein>
    <submittedName>
        <fullName evidence="5">Diadenosine tetraphosphate (Ap4A) HIT family hydrolase</fullName>
    </submittedName>
</protein>
<name>A0A7W9NLS3_9PSEU</name>
<dbReference type="Gene3D" id="3.40.50.1820">
    <property type="entry name" value="alpha/beta hydrolase"/>
    <property type="match status" value="1"/>
</dbReference>
<dbReference type="Gene3D" id="3.30.428.10">
    <property type="entry name" value="HIT-like"/>
    <property type="match status" value="1"/>
</dbReference>
<dbReference type="Proteomes" id="UP000585638">
    <property type="component" value="Unassembled WGS sequence"/>
</dbReference>
<reference evidence="5 6" key="1">
    <citation type="submission" date="2020-08" db="EMBL/GenBank/DDBJ databases">
        <title>Sequencing the genomes of 1000 actinobacteria strains.</title>
        <authorList>
            <person name="Klenk H.-P."/>
        </authorList>
    </citation>
    <scope>NUCLEOTIDE SEQUENCE [LARGE SCALE GENOMIC DNA]</scope>
    <source>
        <strain evidence="5 6">DSM 43851</strain>
    </source>
</reference>
<evidence type="ECO:0000256" key="3">
    <source>
        <dbReference type="PROSITE-ProRule" id="PRU00464"/>
    </source>
</evidence>
<comment type="caution">
    <text evidence="5">The sequence shown here is derived from an EMBL/GenBank/DDBJ whole genome shotgun (WGS) entry which is preliminary data.</text>
</comment>
<dbReference type="PANTHER" id="PTHR46648">
    <property type="entry name" value="HIT FAMILY PROTEIN 1"/>
    <property type="match status" value="1"/>
</dbReference>
<dbReference type="SUPFAM" id="SSF53474">
    <property type="entry name" value="alpha/beta-Hydrolases"/>
    <property type="match status" value="1"/>
</dbReference>
<feature type="domain" description="HIT" evidence="4">
    <location>
        <begin position="91"/>
        <end position="199"/>
    </location>
</feature>
<organism evidence="5 6">
    <name type="scientific">Kutzneria kofuensis</name>
    <dbReference type="NCBI Taxonomy" id="103725"/>
    <lineage>
        <taxon>Bacteria</taxon>
        <taxon>Bacillati</taxon>
        <taxon>Actinomycetota</taxon>
        <taxon>Actinomycetes</taxon>
        <taxon>Pseudonocardiales</taxon>
        <taxon>Pseudonocardiaceae</taxon>
        <taxon>Kutzneria</taxon>
    </lineage>
</organism>
<evidence type="ECO:0000256" key="2">
    <source>
        <dbReference type="PIRSR" id="PIRSR601310-3"/>
    </source>
</evidence>
<keyword evidence="5" id="KW-0378">Hydrolase</keyword>
<dbReference type="RefSeq" id="WP_246489998.1">
    <property type="nucleotide sequence ID" value="NZ_JACHIR010000002.1"/>
</dbReference>
<feature type="active site" description="Tele-AMP-histidine intermediate" evidence="1">
    <location>
        <position position="186"/>
    </location>
</feature>
<evidence type="ECO:0000313" key="5">
    <source>
        <dbReference type="EMBL" id="MBB5897069.1"/>
    </source>
</evidence>
<evidence type="ECO:0000259" key="4">
    <source>
        <dbReference type="PROSITE" id="PS51084"/>
    </source>
</evidence>
<dbReference type="PANTHER" id="PTHR46648:SF1">
    <property type="entry name" value="ADENOSINE 5'-MONOPHOSPHORAMIDASE HNT1"/>
    <property type="match status" value="1"/>
</dbReference>
<proteinExistence type="predicted"/>
<dbReference type="InterPro" id="IPR011146">
    <property type="entry name" value="HIT-like"/>
</dbReference>
<dbReference type="SUPFAM" id="SSF54197">
    <property type="entry name" value="HIT-like"/>
    <property type="match status" value="1"/>
</dbReference>
<accession>A0A7W9NLS3</accession>
<dbReference type="GO" id="GO:0009117">
    <property type="term" value="P:nucleotide metabolic process"/>
    <property type="evidence" value="ECO:0007669"/>
    <property type="project" value="TreeGrafter"/>
</dbReference>
<keyword evidence="6" id="KW-1185">Reference proteome</keyword>
<feature type="short sequence motif" description="Histidine triad motif" evidence="2 3">
    <location>
        <begin position="184"/>
        <end position="188"/>
    </location>
</feature>
<dbReference type="PRINTS" id="PR00332">
    <property type="entry name" value="HISTRIAD"/>
</dbReference>
<dbReference type="InterPro" id="IPR029058">
    <property type="entry name" value="AB_hydrolase_fold"/>
</dbReference>
<dbReference type="InterPro" id="IPR036265">
    <property type="entry name" value="HIT-like_sf"/>
</dbReference>
<evidence type="ECO:0000256" key="1">
    <source>
        <dbReference type="PIRSR" id="PIRSR601310-1"/>
    </source>
</evidence>
<sequence>MGFELDTDTFAARAREVAAVIPGAHYVELEGLAHGAPFSDPQHVWPPVIDFLRRHHRPHRLPPTSELQLSGRTGTIARMAQNATSAAHECIFCAIVARQAEASVVYEDETVVAFMDLKPVTPGHLLVVPREHAVGLEDLDGATSAHVWSVGHDMARALRRSRMRCEGINVLLCDGEVAFQSVFHFHLHVIPRYAGDGWTFKAESPERKRSLLDSDAQAIKDAITGRTDW</sequence>
<dbReference type="EMBL" id="JACHIR010000002">
    <property type="protein sequence ID" value="MBB5897069.1"/>
    <property type="molecule type" value="Genomic_DNA"/>
</dbReference>
<dbReference type="InterPro" id="IPR001310">
    <property type="entry name" value="Histidine_triad_HIT"/>
</dbReference>